<proteinExistence type="predicted"/>
<comment type="caution">
    <text evidence="1">The sequence shown here is derived from an EMBL/GenBank/DDBJ whole genome shotgun (WGS) entry which is preliminary data.</text>
</comment>
<dbReference type="AlphaFoldDB" id="A0A1V4JMA9"/>
<organism evidence="1 2">
    <name type="scientific">Patagioenas fasciata monilis</name>
    <dbReference type="NCBI Taxonomy" id="372326"/>
    <lineage>
        <taxon>Eukaryota</taxon>
        <taxon>Metazoa</taxon>
        <taxon>Chordata</taxon>
        <taxon>Craniata</taxon>
        <taxon>Vertebrata</taxon>
        <taxon>Euteleostomi</taxon>
        <taxon>Archelosauria</taxon>
        <taxon>Archosauria</taxon>
        <taxon>Dinosauria</taxon>
        <taxon>Saurischia</taxon>
        <taxon>Theropoda</taxon>
        <taxon>Coelurosauria</taxon>
        <taxon>Aves</taxon>
        <taxon>Neognathae</taxon>
        <taxon>Neoaves</taxon>
        <taxon>Columbimorphae</taxon>
        <taxon>Columbiformes</taxon>
        <taxon>Columbidae</taxon>
        <taxon>Patagioenas</taxon>
    </lineage>
</organism>
<name>A0A1V4JMA9_PATFA</name>
<reference evidence="1 2" key="1">
    <citation type="submission" date="2016-02" db="EMBL/GenBank/DDBJ databases">
        <title>Band-tailed pigeon sequencing and assembly.</title>
        <authorList>
            <person name="Soares A.E."/>
            <person name="Novak B.J."/>
            <person name="Rice E.S."/>
            <person name="O'Connell B."/>
            <person name="Chang D."/>
            <person name="Weber S."/>
            <person name="Shapiro B."/>
        </authorList>
    </citation>
    <scope>NUCLEOTIDE SEQUENCE [LARGE SCALE GENOMIC DNA]</scope>
    <source>
        <strain evidence="1">BTP2013</strain>
        <tissue evidence="1">Blood</tissue>
    </source>
</reference>
<dbReference type="EMBL" id="LSYS01006902">
    <property type="protein sequence ID" value="OPJ73332.1"/>
    <property type="molecule type" value="Genomic_DNA"/>
</dbReference>
<protein>
    <submittedName>
        <fullName evidence="1">Uncharacterized protein</fullName>
    </submittedName>
</protein>
<evidence type="ECO:0000313" key="1">
    <source>
        <dbReference type="EMBL" id="OPJ73332.1"/>
    </source>
</evidence>
<accession>A0A1V4JMA9</accession>
<dbReference type="Proteomes" id="UP000190648">
    <property type="component" value="Unassembled WGS sequence"/>
</dbReference>
<keyword evidence="2" id="KW-1185">Reference proteome</keyword>
<sequence length="108" mass="12348">MDQLQGREQPAIYLVAVMHPFCCQLPGTLANVESFGHQEKLVLVLMQFIQTPFKILIFISQQLLALNVTSIHTHVDFSFLPKEADTHLNKIHTDLKMAENKLRLAHLE</sequence>
<gene>
    <name evidence="1" type="ORF">AV530_005711</name>
</gene>
<evidence type="ECO:0000313" key="2">
    <source>
        <dbReference type="Proteomes" id="UP000190648"/>
    </source>
</evidence>